<name>A0A833RJM1_9POAL</name>
<accession>A0A833RJM1</accession>
<dbReference type="GO" id="GO:0046982">
    <property type="term" value="F:protein heterodimerization activity"/>
    <property type="evidence" value="ECO:0007669"/>
    <property type="project" value="InterPro"/>
</dbReference>
<sequence length="184" mass="21018">MENQSQNQPEQQQLPELPPRYRPLSRTGLLPHQQYELDMLWKNHNQEVEHMRDFKHHQLPLTRMKRMMKANRDIKLVSSEAPVVLAKACEMFIHDLILRAWLDAVENHVCTIETINIYDAVCRIDPYKFLILPSSGSGAGINSSEVRGQSHDSSVGETNPGVTITEEEQPFGVNPGMCMDDNII</sequence>
<dbReference type="Proteomes" id="UP000623129">
    <property type="component" value="Unassembled WGS sequence"/>
</dbReference>
<evidence type="ECO:0000256" key="5">
    <source>
        <dbReference type="ARBA" id="ARBA00023163"/>
    </source>
</evidence>
<evidence type="ECO:0000256" key="2">
    <source>
        <dbReference type="ARBA" id="ARBA00023015"/>
    </source>
</evidence>
<evidence type="ECO:0000256" key="9">
    <source>
        <dbReference type="ARBA" id="ARBA00059992"/>
    </source>
</evidence>
<comment type="subcellular location">
    <subcellularLocation>
        <location evidence="1">Nucleus</location>
    </subcellularLocation>
</comment>
<evidence type="ECO:0000313" key="13">
    <source>
        <dbReference type="Proteomes" id="UP000623129"/>
    </source>
</evidence>
<keyword evidence="2" id="KW-0805">Transcription regulation</keyword>
<evidence type="ECO:0000256" key="10">
    <source>
        <dbReference type="SAM" id="MobiDB-lite"/>
    </source>
</evidence>
<dbReference type="AlphaFoldDB" id="A0A833RJM1"/>
<gene>
    <name evidence="12" type="ORF">FCM35_KLT09947</name>
</gene>
<dbReference type="OrthoDB" id="653904at2759"/>
<evidence type="ECO:0000256" key="8">
    <source>
        <dbReference type="ARBA" id="ARBA00038129"/>
    </source>
</evidence>
<evidence type="ECO:0000256" key="3">
    <source>
        <dbReference type="ARBA" id="ARBA00023125"/>
    </source>
</evidence>
<dbReference type="GO" id="GO:0000978">
    <property type="term" value="F:RNA polymerase II cis-regulatory region sequence-specific DNA binding"/>
    <property type="evidence" value="ECO:0007669"/>
    <property type="project" value="TreeGrafter"/>
</dbReference>
<comment type="function">
    <text evidence="9">Stimulates the transcription of various genes by recognizing and binding to a CCAAT motif in promoters.</text>
</comment>
<comment type="similarity">
    <text evidence="8">Belongs to the NFYC/HAP5 subunit family.</text>
</comment>
<evidence type="ECO:0000256" key="1">
    <source>
        <dbReference type="ARBA" id="ARBA00004123"/>
    </source>
</evidence>
<evidence type="ECO:0000256" key="6">
    <source>
        <dbReference type="ARBA" id="ARBA00023242"/>
    </source>
</evidence>
<dbReference type="Gene3D" id="1.10.20.10">
    <property type="entry name" value="Histone, subunit A"/>
    <property type="match status" value="1"/>
</dbReference>
<keyword evidence="13" id="KW-1185">Reference proteome</keyword>
<reference evidence="12" key="1">
    <citation type="submission" date="2020-01" db="EMBL/GenBank/DDBJ databases">
        <title>Genome sequence of Kobresia littledalei, the first chromosome-level genome in the family Cyperaceae.</title>
        <authorList>
            <person name="Qu G."/>
        </authorList>
    </citation>
    <scope>NUCLEOTIDE SEQUENCE</scope>
    <source>
        <strain evidence="12">C.B.Clarke</strain>
        <tissue evidence="12">Leaf</tissue>
    </source>
</reference>
<protein>
    <recommendedName>
        <fullName evidence="11">Core Histone H2A/H2B/H3 domain-containing protein</fullName>
    </recommendedName>
</protein>
<feature type="compositionally biased region" description="Polar residues" evidence="10">
    <location>
        <begin position="141"/>
        <end position="162"/>
    </location>
</feature>
<dbReference type="GO" id="GO:0000981">
    <property type="term" value="F:DNA-binding transcription factor activity, RNA polymerase II-specific"/>
    <property type="evidence" value="ECO:0007669"/>
    <property type="project" value="TreeGrafter"/>
</dbReference>
<feature type="domain" description="Core Histone H2A/H2B/H3" evidence="11">
    <location>
        <begin position="42"/>
        <end position="122"/>
    </location>
</feature>
<proteinExistence type="inferred from homology"/>
<evidence type="ECO:0000256" key="7">
    <source>
        <dbReference type="ARBA" id="ARBA00025911"/>
    </source>
</evidence>
<evidence type="ECO:0000259" key="11">
    <source>
        <dbReference type="Pfam" id="PF00125"/>
    </source>
</evidence>
<keyword evidence="4" id="KW-0010">Activator</keyword>
<comment type="caution">
    <text evidence="12">The sequence shown here is derived from an EMBL/GenBank/DDBJ whole genome shotgun (WGS) entry which is preliminary data.</text>
</comment>
<evidence type="ECO:0000256" key="4">
    <source>
        <dbReference type="ARBA" id="ARBA00023159"/>
    </source>
</evidence>
<dbReference type="PANTHER" id="PTHR10252">
    <property type="entry name" value="HISTONE-LIKE TRANSCRIPTION FACTOR CCAAT-RELATED"/>
    <property type="match status" value="1"/>
</dbReference>
<dbReference type="SUPFAM" id="SSF47113">
    <property type="entry name" value="Histone-fold"/>
    <property type="match status" value="1"/>
</dbReference>
<keyword evidence="3" id="KW-0238">DNA-binding</keyword>
<dbReference type="FunFam" id="1.10.20.10:FF:000062">
    <property type="entry name" value="Nuclear transcription factor Y subunit C"/>
    <property type="match status" value="1"/>
</dbReference>
<feature type="region of interest" description="Disordered" evidence="10">
    <location>
        <begin position="141"/>
        <end position="169"/>
    </location>
</feature>
<dbReference type="InterPro" id="IPR050568">
    <property type="entry name" value="Transcr_DNA_Rep_Reg"/>
</dbReference>
<keyword evidence="5" id="KW-0804">Transcription</keyword>
<evidence type="ECO:0000313" key="12">
    <source>
        <dbReference type="EMBL" id="KAF3341103.1"/>
    </source>
</evidence>
<dbReference type="GO" id="GO:0005634">
    <property type="term" value="C:nucleus"/>
    <property type="evidence" value="ECO:0007669"/>
    <property type="project" value="UniProtKB-SubCell"/>
</dbReference>
<dbReference type="EMBL" id="SWLB01000002">
    <property type="protein sequence ID" value="KAF3341103.1"/>
    <property type="molecule type" value="Genomic_DNA"/>
</dbReference>
<comment type="subunit">
    <text evidence="7">Heterotrimeric transcription factor composed of three components, NF-YA, NF-YB and NF-YC. NF-YB and NF-YC must interact and dimerize for NF-YA association and DNA binding.</text>
</comment>
<feature type="region of interest" description="Disordered" evidence="10">
    <location>
        <begin position="1"/>
        <end position="25"/>
    </location>
</feature>
<feature type="compositionally biased region" description="Low complexity" evidence="10">
    <location>
        <begin position="1"/>
        <end position="15"/>
    </location>
</feature>
<dbReference type="InterPro" id="IPR007125">
    <property type="entry name" value="H2A/H2B/H3"/>
</dbReference>
<organism evidence="12 13">
    <name type="scientific">Carex littledalei</name>
    <dbReference type="NCBI Taxonomy" id="544730"/>
    <lineage>
        <taxon>Eukaryota</taxon>
        <taxon>Viridiplantae</taxon>
        <taxon>Streptophyta</taxon>
        <taxon>Embryophyta</taxon>
        <taxon>Tracheophyta</taxon>
        <taxon>Spermatophyta</taxon>
        <taxon>Magnoliopsida</taxon>
        <taxon>Liliopsida</taxon>
        <taxon>Poales</taxon>
        <taxon>Cyperaceae</taxon>
        <taxon>Cyperoideae</taxon>
        <taxon>Cariceae</taxon>
        <taxon>Carex</taxon>
        <taxon>Carex subgen. Euthyceras</taxon>
    </lineage>
</organism>
<dbReference type="PANTHER" id="PTHR10252:SF8">
    <property type="entry name" value="NUCLEAR TRANSCRIPTION FACTOR Y SUBUNIT GAMMA"/>
    <property type="match status" value="1"/>
</dbReference>
<dbReference type="Pfam" id="PF00125">
    <property type="entry name" value="Histone"/>
    <property type="match status" value="1"/>
</dbReference>
<dbReference type="InterPro" id="IPR009072">
    <property type="entry name" value="Histone-fold"/>
</dbReference>
<keyword evidence="6" id="KW-0539">Nucleus</keyword>